<accession>A0A0S1S3W1</accession>
<dbReference type="RefSeq" id="YP_009187820.1">
    <property type="nucleotide sequence ID" value="NC_028659.1"/>
</dbReference>
<proteinExistence type="predicted"/>
<evidence type="ECO:0000313" key="2">
    <source>
        <dbReference type="Proteomes" id="UP000203990"/>
    </source>
</evidence>
<name>A0A0S1S3W1_9CAUD</name>
<organism evidence="1 2">
    <name type="scientific">Klebsiella phage vB_KpnM_KB57</name>
    <dbReference type="NCBI Taxonomy" id="1719140"/>
    <lineage>
        <taxon>Viruses</taxon>
        <taxon>Duplodnaviria</taxon>
        <taxon>Heunggongvirae</taxon>
        <taxon>Uroviricota</taxon>
        <taxon>Caudoviricetes</taxon>
        <taxon>Vequintavirinae</taxon>
        <taxon>Mydovirus</taxon>
        <taxon>Mydovirus KB57</taxon>
    </lineage>
</organism>
<dbReference type="Proteomes" id="UP000203990">
    <property type="component" value="Segment"/>
</dbReference>
<keyword evidence="2" id="KW-1185">Reference proteome</keyword>
<evidence type="ECO:0000313" key="1">
    <source>
        <dbReference type="EMBL" id="ALM02594.1"/>
    </source>
</evidence>
<reference evidence="1 2" key="1">
    <citation type="submission" date="2015-10" db="EMBL/GenBank/DDBJ databases">
        <title>Complete genome sequence of Klebsiella pneumoniae bacteriophage vB_KpnM_KB57.</title>
        <authorList>
            <person name="Volozhantsev N.V."/>
            <person name="Popova A.V."/>
            <person name="Krasilnikova V.M."/>
            <person name="Bogun A.G."/>
        </authorList>
    </citation>
    <scope>NUCLEOTIDE SEQUENCE [LARGE SCALE GENOMIC DNA]</scope>
</reference>
<dbReference type="KEGG" id="vg:26523173"/>
<gene>
    <name evidence="1" type="ORF">KB57_207</name>
</gene>
<dbReference type="EMBL" id="KT934943">
    <property type="protein sequence ID" value="ALM02594.1"/>
    <property type="molecule type" value="Genomic_DNA"/>
</dbReference>
<protein>
    <submittedName>
        <fullName evidence="1">Uncharacterized protein</fullName>
    </submittedName>
</protein>
<sequence>MKNISFTTRDQARAFARNVNSKVTTAARLRQPVKDGAGQWVIPGINHGKTLSLAK</sequence>
<dbReference type="GeneID" id="26523173"/>